<evidence type="ECO:0000313" key="3">
    <source>
        <dbReference type="Proteomes" id="UP000655366"/>
    </source>
</evidence>
<gene>
    <name evidence="2" type="ORF">IV500_02955</name>
</gene>
<organism evidence="2 3">
    <name type="scientific">Arthrobacter terrae</name>
    <dbReference type="NCBI Taxonomy" id="2935737"/>
    <lineage>
        <taxon>Bacteria</taxon>
        <taxon>Bacillati</taxon>
        <taxon>Actinomycetota</taxon>
        <taxon>Actinomycetes</taxon>
        <taxon>Micrococcales</taxon>
        <taxon>Micrococcaceae</taxon>
        <taxon>Arthrobacter</taxon>
    </lineage>
</organism>
<keyword evidence="3" id="KW-1185">Reference proteome</keyword>
<feature type="region of interest" description="Disordered" evidence="1">
    <location>
        <begin position="54"/>
        <end position="98"/>
    </location>
</feature>
<accession>A0A931G6J9</accession>
<dbReference type="AlphaFoldDB" id="A0A931G6J9"/>
<proteinExistence type="predicted"/>
<sequence>MDDIGWTLSETVLKIPGASPKASAGTGGKARRGAGAGAVMASIALAVSACTGSFSGPEPSADPTSGSVSPGAATSSTLAEPNATGAEPEFSPYGQPVISGKGMGKGSFELPVPLKAGQRVAVTASCIGSGMVHISSDAGTVDSAASCTNPGGFLAEIGVKDPGADQKISMDAGPGNQFWLKVFVMDAPSMAPVEAGAAASPETVEWAKSAIKPEGIEIARFVDTGSGTIAKVIQVQPGIYKWTVACRGGGHLQLTFPGDDDKPAQGMACTDGGVASKVVDVQAASTVKMTAELSQRGDLMSVLTRQP</sequence>
<feature type="compositionally biased region" description="Polar residues" evidence="1">
    <location>
        <begin position="62"/>
        <end position="79"/>
    </location>
</feature>
<comment type="caution">
    <text evidence="2">The sequence shown here is derived from an EMBL/GenBank/DDBJ whole genome shotgun (WGS) entry which is preliminary data.</text>
</comment>
<name>A0A931G6J9_9MICC</name>
<dbReference type="RefSeq" id="WP_196395330.1">
    <property type="nucleotide sequence ID" value="NZ_JADNYM010000003.1"/>
</dbReference>
<protein>
    <submittedName>
        <fullName evidence="2">Uncharacterized protein</fullName>
    </submittedName>
</protein>
<dbReference type="EMBL" id="JADNYM010000003">
    <property type="protein sequence ID" value="MBG0738389.1"/>
    <property type="molecule type" value="Genomic_DNA"/>
</dbReference>
<reference evidence="2 3" key="1">
    <citation type="submission" date="2020-11" db="EMBL/GenBank/DDBJ databases">
        <title>Arthrobacter antarcticus sp. nov., isolated from Antarctic Soil.</title>
        <authorList>
            <person name="Li J."/>
        </authorList>
    </citation>
    <scope>NUCLEOTIDE SEQUENCE [LARGE SCALE GENOMIC DNA]</scope>
    <source>
        <strain evidence="2 3">Z1-20</strain>
    </source>
</reference>
<dbReference type="Proteomes" id="UP000655366">
    <property type="component" value="Unassembled WGS sequence"/>
</dbReference>
<evidence type="ECO:0000313" key="2">
    <source>
        <dbReference type="EMBL" id="MBG0738389.1"/>
    </source>
</evidence>
<evidence type="ECO:0000256" key="1">
    <source>
        <dbReference type="SAM" id="MobiDB-lite"/>
    </source>
</evidence>